<feature type="compositionally biased region" description="Low complexity" evidence="1">
    <location>
        <begin position="279"/>
        <end position="293"/>
    </location>
</feature>
<reference evidence="2 3" key="1">
    <citation type="submission" date="2016-06" db="EMBL/GenBank/DDBJ databases">
        <authorList>
            <consortium name="Pathogen Informatics"/>
        </authorList>
    </citation>
    <scope>NUCLEOTIDE SEQUENCE [LARGE SCALE GENOMIC DNA]</scope>
    <source>
        <strain evidence="2">PocGH01</strain>
    </source>
</reference>
<organism evidence="2 3">
    <name type="scientific">Plasmodium ovale</name>
    <name type="common">malaria parasite P. ovale</name>
    <dbReference type="NCBI Taxonomy" id="36330"/>
    <lineage>
        <taxon>Eukaryota</taxon>
        <taxon>Sar</taxon>
        <taxon>Alveolata</taxon>
        <taxon>Apicomplexa</taxon>
        <taxon>Aconoidasida</taxon>
        <taxon>Haemosporida</taxon>
        <taxon>Plasmodiidae</taxon>
        <taxon>Plasmodium</taxon>
        <taxon>Plasmodium (Plasmodium)</taxon>
    </lineage>
</organism>
<evidence type="ECO:0000256" key="1">
    <source>
        <dbReference type="SAM" id="MobiDB-lite"/>
    </source>
</evidence>
<dbReference type="AlphaFoldDB" id="A0A1D3TH00"/>
<feature type="compositionally biased region" description="Basic and acidic residues" evidence="1">
    <location>
        <begin position="295"/>
        <end position="308"/>
    </location>
</feature>
<feature type="compositionally biased region" description="Polar residues" evidence="1">
    <location>
        <begin position="259"/>
        <end position="268"/>
    </location>
</feature>
<dbReference type="Proteomes" id="UP000242942">
    <property type="component" value="Chromosome 8"/>
</dbReference>
<evidence type="ECO:0000313" key="2">
    <source>
        <dbReference type="EMBL" id="SCP04235.1"/>
    </source>
</evidence>
<gene>
    <name evidence="2" type="primary">PocGH01_08032900</name>
    <name evidence="2" type="ORF">POCGH01_08032900</name>
</gene>
<keyword evidence="3" id="KW-1185">Reference proteome</keyword>
<proteinExistence type="predicted"/>
<feature type="compositionally biased region" description="Basic and acidic residues" evidence="1">
    <location>
        <begin position="237"/>
        <end position="258"/>
    </location>
</feature>
<dbReference type="EMBL" id="LT594589">
    <property type="protein sequence ID" value="SCP04235.1"/>
    <property type="molecule type" value="Genomic_DNA"/>
</dbReference>
<feature type="region of interest" description="Disordered" evidence="1">
    <location>
        <begin position="192"/>
        <end position="328"/>
    </location>
</feature>
<dbReference type="OrthoDB" id="387632at2759"/>
<accession>A0A1D3TH00</accession>
<evidence type="ECO:0000313" key="3">
    <source>
        <dbReference type="Proteomes" id="UP000242942"/>
    </source>
</evidence>
<name>A0A1D3TH00_PLAOA</name>
<protein>
    <submittedName>
        <fullName evidence="2">Zinc finger protein, putative</fullName>
    </submittedName>
</protein>
<sequence>MTNSMEREHREELGKKLSEKAKKWLASSETKNSLCNSMKKRFIRMQREKYFSLLSRTYTVDAGDLVDDPKSLGLTEIEEIKRSFSERTYLRREEGFLRNYSSGENNLHHLFNVSAFPSHLNVANTQVNFKSTSSMYPLNNAIEEGNTRSRYGFPSFGTNFHKMGTCNPCRYEWTRGCHMGRYCRFCHDSSHVPSGTARVVPDPKTLANSKVKPENILTLRTTTDSRNPPLLAYPKRYPYDDKGEADKILQKGNKDKKSFSNNTNNFRNGSILKREGKNKSQSNNRNQNNNRNQSRNRDQSSNRDRSNNRDQSNNRKQSNNRNWKNDRNKRIYEHMNNGSNDFVLNRNDNGIFGNYNHTNRYRNFEQNLYNNDNMDKQEIFNNKNTNISRPLYTHARNKNTFKKYARSTSFTSNQVEKIAHQQEKTSDE</sequence>
<dbReference type="VEuPathDB" id="PlasmoDB:PocGH01_08032900"/>
<feature type="compositionally biased region" description="Low complexity" evidence="1">
    <location>
        <begin position="309"/>
        <end position="322"/>
    </location>
</feature>